<dbReference type="AlphaFoldDB" id="A0AAF0XCU0"/>
<evidence type="ECO:0000256" key="2">
    <source>
        <dbReference type="ARBA" id="ARBA00023015"/>
    </source>
</evidence>
<dbReference type="PROSITE" id="PS51294">
    <property type="entry name" value="HTH_MYB"/>
    <property type="match status" value="1"/>
</dbReference>
<feature type="compositionally biased region" description="Basic residues" evidence="5">
    <location>
        <begin position="81"/>
        <end position="90"/>
    </location>
</feature>
<accession>A0AAF0XCU0</accession>
<evidence type="ECO:0000256" key="5">
    <source>
        <dbReference type="SAM" id="MobiDB-lite"/>
    </source>
</evidence>
<dbReference type="InterPro" id="IPR009057">
    <property type="entry name" value="Homeodomain-like_sf"/>
</dbReference>
<dbReference type="SUPFAM" id="SSF46689">
    <property type="entry name" value="Homeodomain-like"/>
    <property type="match status" value="1"/>
</dbReference>
<keyword evidence="4" id="KW-0539">Nucleus</keyword>
<comment type="subcellular location">
    <subcellularLocation>
        <location evidence="1">Nucleus</location>
    </subcellularLocation>
</comment>
<evidence type="ECO:0000256" key="4">
    <source>
        <dbReference type="ARBA" id="ARBA00023242"/>
    </source>
</evidence>
<protein>
    <recommendedName>
        <fullName evidence="6">HTH myb-type domain-containing protein</fullName>
    </recommendedName>
</protein>
<evidence type="ECO:0000256" key="1">
    <source>
        <dbReference type="ARBA" id="ARBA00004123"/>
    </source>
</evidence>
<evidence type="ECO:0000259" key="6">
    <source>
        <dbReference type="PROSITE" id="PS51294"/>
    </source>
</evidence>
<dbReference type="Proteomes" id="UP000077755">
    <property type="component" value="Chromosome 6"/>
</dbReference>
<dbReference type="NCBIfam" id="TIGR01557">
    <property type="entry name" value="myb_SHAQKYF"/>
    <property type="match status" value="1"/>
</dbReference>
<dbReference type="GO" id="GO:0005634">
    <property type="term" value="C:nucleus"/>
    <property type="evidence" value="ECO:0007669"/>
    <property type="project" value="UniProtKB-SubCell"/>
</dbReference>
<evidence type="ECO:0000313" key="8">
    <source>
        <dbReference type="Proteomes" id="UP000077755"/>
    </source>
</evidence>
<dbReference type="GO" id="GO:0003700">
    <property type="term" value="F:DNA-binding transcription factor activity"/>
    <property type="evidence" value="ECO:0007669"/>
    <property type="project" value="InterPro"/>
</dbReference>
<dbReference type="PANTHER" id="PTHR31442:SF29">
    <property type="entry name" value="HOMEODOMAIN-LIKE SUPERFAMILY PROTEIN"/>
    <property type="match status" value="1"/>
</dbReference>
<dbReference type="KEGG" id="dcr:108226193"/>
<reference evidence="7" key="1">
    <citation type="journal article" date="2016" name="Nat. Genet.">
        <title>A high-quality carrot genome assembly provides new insights into carotenoid accumulation and asterid genome evolution.</title>
        <authorList>
            <person name="Iorizzo M."/>
            <person name="Ellison S."/>
            <person name="Senalik D."/>
            <person name="Zeng P."/>
            <person name="Satapoomin P."/>
            <person name="Huang J."/>
            <person name="Bowman M."/>
            <person name="Iovene M."/>
            <person name="Sanseverino W."/>
            <person name="Cavagnaro P."/>
            <person name="Yildiz M."/>
            <person name="Macko-Podgorni A."/>
            <person name="Moranska E."/>
            <person name="Grzebelus E."/>
            <person name="Grzebelus D."/>
            <person name="Ashrafi H."/>
            <person name="Zheng Z."/>
            <person name="Cheng S."/>
            <person name="Spooner D."/>
            <person name="Van Deynze A."/>
            <person name="Simon P."/>
        </authorList>
    </citation>
    <scope>NUCLEOTIDE SEQUENCE</scope>
    <source>
        <tissue evidence="7">Leaf</tissue>
    </source>
</reference>
<name>A0AAF0XCU0_DAUCS</name>
<sequence>MNASHSMQGPQAPRGVQEDAIVLQFDRLLDGQGKPRLRWTKELHDRFLEVVFELGVKAKDVLKKMNVEGLTIDHIRSHLQRCRERTKKSKSQGNQKSVNSHSQLSGEGSSASRSRSTAPVNGNGLETSQAQVVGYGNFPQSFEAPNYHQNLVSAQMGDDGDDSVLVPNYFLERLGYNGSNANSSNFGF</sequence>
<keyword evidence="2" id="KW-0805">Transcription regulation</keyword>
<dbReference type="InterPro" id="IPR006447">
    <property type="entry name" value="Myb_dom_plants"/>
</dbReference>
<proteinExistence type="predicted"/>
<dbReference type="InterPro" id="IPR001005">
    <property type="entry name" value="SANT/Myb"/>
</dbReference>
<feature type="domain" description="HTH myb-type" evidence="6">
    <location>
        <begin position="31"/>
        <end position="87"/>
    </location>
</feature>
<evidence type="ECO:0000256" key="3">
    <source>
        <dbReference type="ARBA" id="ARBA00023163"/>
    </source>
</evidence>
<dbReference type="InterPro" id="IPR017930">
    <property type="entry name" value="Myb_dom"/>
</dbReference>
<gene>
    <name evidence="7" type="ORF">DCAR_0624982</name>
</gene>
<evidence type="ECO:0000313" key="7">
    <source>
        <dbReference type="EMBL" id="WOH05563.1"/>
    </source>
</evidence>
<dbReference type="EMBL" id="CP093348">
    <property type="protein sequence ID" value="WOH05563.1"/>
    <property type="molecule type" value="Genomic_DNA"/>
</dbReference>
<dbReference type="PANTHER" id="PTHR31442">
    <property type="entry name" value="HOMEODOMAIN-LIKE SUPERFAMILY PROTEIN-RELATED"/>
    <property type="match status" value="1"/>
</dbReference>
<feature type="region of interest" description="Disordered" evidence="5">
    <location>
        <begin position="81"/>
        <end position="124"/>
    </location>
</feature>
<organism evidence="7 8">
    <name type="scientific">Daucus carota subsp. sativus</name>
    <name type="common">Carrot</name>
    <dbReference type="NCBI Taxonomy" id="79200"/>
    <lineage>
        <taxon>Eukaryota</taxon>
        <taxon>Viridiplantae</taxon>
        <taxon>Streptophyta</taxon>
        <taxon>Embryophyta</taxon>
        <taxon>Tracheophyta</taxon>
        <taxon>Spermatophyta</taxon>
        <taxon>Magnoliopsida</taxon>
        <taxon>eudicotyledons</taxon>
        <taxon>Gunneridae</taxon>
        <taxon>Pentapetalae</taxon>
        <taxon>asterids</taxon>
        <taxon>campanulids</taxon>
        <taxon>Apiales</taxon>
        <taxon>Apiaceae</taxon>
        <taxon>Apioideae</taxon>
        <taxon>Scandiceae</taxon>
        <taxon>Daucinae</taxon>
        <taxon>Daucus</taxon>
        <taxon>Daucus sect. Daucus</taxon>
    </lineage>
</organism>
<keyword evidence="8" id="KW-1185">Reference proteome</keyword>
<dbReference type="Gene3D" id="1.10.10.60">
    <property type="entry name" value="Homeodomain-like"/>
    <property type="match status" value="1"/>
</dbReference>
<dbReference type="GO" id="GO:0003677">
    <property type="term" value="F:DNA binding"/>
    <property type="evidence" value="ECO:0007669"/>
    <property type="project" value="InterPro"/>
</dbReference>
<dbReference type="InterPro" id="IPR044841">
    <property type="entry name" value="LUX/BOA-like"/>
</dbReference>
<keyword evidence="3" id="KW-0804">Transcription</keyword>
<dbReference type="Pfam" id="PF00249">
    <property type="entry name" value="Myb_DNA-binding"/>
    <property type="match status" value="1"/>
</dbReference>
<reference evidence="7" key="2">
    <citation type="submission" date="2022-03" db="EMBL/GenBank/DDBJ databases">
        <title>Draft title - Genomic analysis of global carrot germplasm unveils the trajectory of domestication and the origin of high carotenoid orange carrot.</title>
        <authorList>
            <person name="Iorizzo M."/>
            <person name="Ellison S."/>
            <person name="Senalik D."/>
            <person name="Macko-Podgorni A."/>
            <person name="Grzebelus D."/>
            <person name="Bostan H."/>
            <person name="Rolling W."/>
            <person name="Curaba J."/>
            <person name="Simon P."/>
        </authorList>
    </citation>
    <scope>NUCLEOTIDE SEQUENCE</scope>
    <source>
        <tissue evidence="7">Leaf</tissue>
    </source>
</reference>
<feature type="compositionally biased region" description="Low complexity" evidence="5">
    <location>
        <begin position="100"/>
        <end position="116"/>
    </location>
</feature>